<evidence type="ECO:0000313" key="1">
    <source>
        <dbReference type="EMBL" id="KAE9399048.1"/>
    </source>
</evidence>
<dbReference type="PANTHER" id="PTHR10013:SF0">
    <property type="entry name" value="GENERAL VESICULAR TRANSPORT FACTOR P115"/>
    <property type="match status" value="1"/>
</dbReference>
<dbReference type="OrthoDB" id="198977at2759"/>
<keyword evidence="2" id="KW-1185">Reference proteome</keyword>
<proteinExistence type="predicted"/>
<dbReference type="GO" id="GO:0061025">
    <property type="term" value="P:membrane fusion"/>
    <property type="evidence" value="ECO:0007669"/>
    <property type="project" value="TreeGrafter"/>
</dbReference>
<dbReference type="GO" id="GO:0006886">
    <property type="term" value="P:intracellular protein transport"/>
    <property type="evidence" value="ECO:0007669"/>
    <property type="project" value="TreeGrafter"/>
</dbReference>
<protein>
    <submittedName>
        <fullName evidence="1">Uncharacterized protein</fullName>
    </submittedName>
</protein>
<dbReference type="GO" id="GO:0012507">
    <property type="term" value="C:ER to Golgi transport vesicle membrane"/>
    <property type="evidence" value="ECO:0007669"/>
    <property type="project" value="TreeGrafter"/>
</dbReference>
<dbReference type="AlphaFoldDB" id="A0A6A4HNW2"/>
<organism evidence="1 2">
    <name type="scientific">Gymnopus androsaceus JB14</name>
    <dbReference type="NCBI Taxonomy" id="1447944"/>
    <lineage>
        <taxon>Eukaryota</taxon>
        <taxon>Fungi</taxon>
        <taxon>Dikarya</taxon>
        <taxon>Basidiomycota</taxon>
        <taxon>Agaricomycotina</taxon>
        <taxon>Agaricomycetes</taxon>
        <taxon>Agaricomycetidae</taxon>
        <taxon>Agaricales</taxon>
        <taxon>Marasmiineae</taxon>
        <taxon>Omphalotaceae</taxon>
        <taxon>Gymnopus</taxon>
    </lineage>
</organism>
<dbReference type="GO" id="GO:0006888">
    <property type="term" value="P:endoplasmic reticulum to Golgi vesicle-mediated transport"/>
    <property type="evidence" value="ECO:0007669"/>
    <property type="project" value="TreeGrafter"/>
</dbReference>
<gene>
    <name evidence="1" type="ORF">BT96DRAFT_939710</name>
</gene>
<dbReference type="GO" id="GO:0005795">
    <property type="term" value="C:Golgi stack"/>
    <property type="evidence" value="ECO:0007669"/>
    <property type="project" value="TreeGrafter"/>
</dbReference>
<evidence type="ECO:0000313" key="2">
    <source>
        <dbReference type="Proteomes" id="UP000799118"/>
    </source>
</evidence>
<dbReference type="Proteomes" id="UP000799118">
    <property type="component" value="Unassembled WGS sequence"/>
</dbReference>
<reference evidence="1" key="1">
    <citation type="journal article" date="2019" name="Environ. Microbiol.">
        <title>Fungal ecological strategies reflected in gene transcription - a case study of two litter decomposers.</title>
        <authorList>
            <person name="Barbi F."/>
            <person name="Kohler A."/>
            <person name="Barry K."/>
            <person name="Baskaran P."/>
            <person name="Daum C."/>
            <person name="Fauchery L."/>
            <person name="Ihrmark K."/>
            <person name="Kuo A."/>
            <person name="LaButti K."/>
            <person name="Lipzen A."/>
            <person name="Morin E."/>
            <person name="Grigoriev I.V."/>
            <person name="Henrissat B."/>
            <person name="Lindahl B."/>
            <person name="Martin F."/>
        </authorList>
    </citation>
    <scope>NUCLEOTIDE SEQUENCE</scope>
    <source>
        <strain evidence="1">JB14</strain>
    </source>
</reference>
<dbReference type="Gene3D" id="1.25.10.10">
    <property type="entry name" value="Leucine-rich Repeat Variant"/>
    <property type="match status" value="1"/>
</dbReference>
<dbReference type="GO" id="GO:0005783">
    <property type="term" value="C:endoplasmic reticulum"/>
    <property type="evidence" value="ECO:0007669"/>
    <property type="project" value="TreeGrafter"/>
</dbReference>
<dbReference type="EMBL" id="ML769474">
    <property type="protein sequence ID" value="KAE9399048.1"/>
    <property type="molecule type" value="Genomic_DNA"/>
</dbReference>
<dbReference type="InterPro" id="IPR016024">
    <property type="entry name" value="ARM-type_fold"/>
</dbReference>
<dbReference type="PANTHER" id="PTHR10013">
    <property type="entry name" value="GENERAL VESICULAR TRANSPORT FACTOR P115"/>
    <property type="match status" value="1"/>
</dbReference>
<name>A0A6A4HNW2_9AGAR</name>
<dbReference type="GO" id="GO:0048211">
    <property type="term" value="P:Golgi vesicle docking"/>
    <property type="evidence" value="ECO:0007669"/>
    <property type="project" value="TreeGrafter"/>
</dbReference>
<sequence>MVLAMVQGLVLQNPDIQKVLAFESAFEKLFNIVREGGIEGGAIAHEALICVNNLLRFNSSNQSYFRETGLTPLILSLLLFPPNILPDAPTPQEFTLQFWDDQKLVNALAIVAIIGLLIGSKGYGGQDSYVFTPCLIKIVLTSNAPTSLKTQPLPLLPANLNFPLSELIITPYMPVPETNGEEWDRLEAASALDALVKLALNGEYNGQESARRLMTGLELRTVAVGVFENLLGRKKSNTLLYQQ</sequence>
<dbReference type="InterPro" id="IPR024095">
    <property type="entry name" value="Vesicle_P115"/>
</dbReference>
<dbReference type="InterPro" id="IPR011989">
    <property type="entry name" value="ARM-like"/>
</dbReference>
<accession>A0A6A4HNW2</accession>
<dbReference type="SUPFAM" id="SSF48371">
    <property type="entry name" value="ARM repeat"/>
    <property type="match status" value="1"/>
</dbReference>